<protein>
    <recommendedName>
        <fullName evidence="1">Transposase-associated domain-containing protein</fullName>
    </recommendedName>
</protein>
<dbReference type="EMBL" id="SZYD01000019">
    <property type="protein sequence ID" value="KAD2393289.1"/>
    <property type="molecule type" value="Genomic_DNA"/>
</dbReference>
<evidence type="ECO:0000259" key="1">
    <source>
        <dbReference type="Pfam" id="PF13963"/>
    </source>
</evidence>
<name>A0A5N6LM36_9ASTR</name>
<dbReference type="Proteomes" id="UP000326396">
    <property type="component" value="Linkage Group LG9"/>
</dbReference>
<feature type="domain" description="Transposase-associated" evidence="1">
    <location>
        <begin position="5"/>
        <end position="77"/>
    </location>
</feature>
<evidence type="ECO:0000313" key="4">
    <source>
        <dbReference type="Proteomes" id="UP000326396"/>
    </source>
</evidence>
<comment type="caution">
    <text evidence="3">The sequence shown here is derived from an EMBL/GenBank/DDBJ whole genome shotgun (WGS) entry which is preliminary data.</text>
</comment>
<dbReference type="InterPro" id="IPR029480">
    <property type="entry name" value="Transpos_assoc"/>
</dbReference>
<dbReference type="AlphaFoldDB" id="A0A5N6LM36"/>
<evidence type="ECO:0000313" key="3">
    <source>
        <dbReference type="EMBL" id="KAD2393290.1"/>
    </source>
</evidence>
<dbReference type="Pfam" id="PF13963">
    <property type="entry name" value="Transpos_assoc"/>
    <property type="match status" value="1"/>
</dbReference>
<organism evidence="3 4">
    <name type="scientific">Mikania micrantha</name>
    <name type="common">bitter vine</name>
    <dbReference type="NCBI Taxonomy" id="192012"/>
    <lineage>
        <taxon>Eukaryota</taxon>
        <taxon>Viridiplantae</taxon>
        <taxon>Streptophyta</taxon>
        <taxon>Embryophyta</taxon>
        <taxon>Tracheophyta</taxon>
        <taxon>Spermatophyta</taxon>
        <taxon>Magnoliopsida</taxon>
        <taxon>eudicotyledons</taxon>
        <taxon>Gunneridae</taxon>
        <taxon>Pentapetalae</taxon>
        <taxon>asterids</taxon>
        <taxon>campanulids</taxon>
        <taxon>Asterales</taxon>
        <taxon>Asteraceae</taxon>
        <taxon>Asteroideae</taxon>
        <taxon>Heliantheae alliance</taxon>
        <taxon>Eupatorieae</taxon>
        <taxon>Mikania</taxon>
    </lineage>
</organism>
<proteinExistence type="predicted"/>
<sequence>MGNVRDWMYLPKRLPEFEDGVIEFLNASFGKVAKESQICCPYKRCMKRYWHRRDDAFDHLKGHGFVEDYYVWVFHGETSLQTRHNRDDMHDNFDKLMHDRFRETIEEASTKIGGVTVP</sequence>
<keyword evidence="4" id="KW-1185">Reference proteome</keyword>
<evidence type="ECO:0000313" key="2">
    <source>
        <dbReference type="EMBL" id="KAD2393289.1"/>
    </source>
</evidence>
<gene>
    <name evidence="2" type="ORF">E3N88_40266</name>
    <name evidence="3" type="ORF">E3N88_40267</name>
</gene>
<accession>A0A5N6LM36</accession>
<reference evidence="3 4" key="1">
    <citation type="submission" date="2019-05" db="EMBL/GenBank/DDBJ databases">
        <title>Mikania micrantha, genome provides insights into the molecular mechanism of rapid growth.</title>
        <authorList>
            <person name="Liu B."/>
        </authorList>
    </citation>
    <scope>NUCLEOTIDE SEQUENCE [LARGE SCALE GENOMIC DNA]</scope>
    <source>
        <strain evidence="3">NLD-2019</strain>
        <tissue evidence="3">Leaf</tissue>
    </source>
</reference>
<dbReference type="EMBL" id="SZYD01000019">
    <property type="protein sequence ID" value="KAD2393290.1"/>
    <property type="molecule type" value="Genomic_DNA"/>
</dbReference>
<dbReference type="OrthoDB" id="1270417at2759"/>